<evidence type="ECO:0000313" key="1">
    <source>
        <dbReference type="EMBL" id="VFK00718.1"/>
    </source>
</evidence>
<proteinExistence type="predicted"/>
<organism evidence="1">
    <name type="scientific">Candidatus Kentrum sp. LFY</name>
    <dbReference type="NCBI Taxonomy" id="2126342"/>
    <lineage>
        <taxon>Bacteria</taxon>
        <taxon>Pseudomonadati</taxon>
        <taxon>Pseudomonadota</taxon>
        <taxon>Gammaproteobacteria</taxon>
        <taxon>Candidatus Kentrum</taxon>
    </lineage>
</organism>
<accession>A0A450V7F5</accession>
<name>A0A450V7F5_9GAMM</name>
<dbReference type="EMBL" id="CAADFH010000123">
    <property type="protein sequence ID" value="VFK00718.1"/>
    <property type="molecule type" value="Genomic_DNA"/>
</dbReference>
<sequence length="12" mass="1520">MCRQWQFVTIAH</sequence>
<gene>
    <name evidence="1" type="ORF">BECKLFY1418A_GA0070994_11236</name>
</gene>
<protein>
    <submittedName>
        <fullName evidence="1">Uncharacterized protein</fullName>
    </submittedName>
</protein>
<reference evidence="1" key="1">
    <citation type="submission" date="2019-02" db="EMBL/GenBank/DDBJ databases">
        <authorList>
            <person name="Gruber-Vodicka R. H."/>
            <person name="Seah K. B. B."/>
        </authorList>
    </citation>
    <scope>NUCLEOTIDE SEQUENCE</scope>
    <source>
        <strain evidence="1">BECK_M6</strain>
    </source>
</reference>